<reference evidence="2" key="1">
    <citation type="journal article" date="2023" name="Mol. Phylogenet. Evol.">
        <title>Genome-scale phylogeny and comparative genomics of the fungal order Sordariales.</title>
        <authorList>
            <person name="Hensen N."/>
            <person name="Bonometti L."/>
            <person name="Westerberg I."/>
            <person name="Brannstrom I.O."/>
            <person name="Guillou S."/>
            <person name="Cros-Aarteil S."/>
            <person name="Calhoun S."/>
            <person name="Haridas S."/>
            <person name="Kuo A."/>
            <person name="Mondo S."/>
            <person name="Pangilinan J."/>
            <person name="Riley R."/>
            <person name="LaButti K."/>
            <person name="Andreopoulos B."/>
            <person name="Lipzen A."/>
            <person name="Chen C."/>
            <person name="Yan M."/>
            <person name="Daum C."/>
            <person name="Ng V."/>
            <person name="Clum A."/>
            <person name="Steindorff A."/>
            <person name="Ohm R.A."/>
            <person name="Martin F."/>
            <person name="Silar P."/>
            <person name="Natvig D.O."/>
            <person name="Lalanne C."/>
            <person name="Gautier V."/>
            <person name="Ament-Velasquez S.L."/>
            <person name="Kruys A."/>
            <person name="Hutchinson M.I."/>
            <person name="Powell A.J."/>
            <person name="Barry K."/>
            <person name="Miller A.N."/>
            <person name="Grigoriev I.V."/>
            <person name="Debuchy R."/>
            <person name="Gladieux P."/>
            <person name="Hiltunen Thoren M."/>
            <person name="Johannesson H."/>
        </authorList>
    </citation>
    <scope>NUCLEOTIDE SEQUENCE</scope>
    <source>
        <strain evidence="2">CBS 560.94</strain>
    </source>
</reference>
<evidence type="ECO:0000313" key="3">
    <source>
        <dbReference type="Proteomes" id="UP001278500"/>
    </source>
</evidence>
<dbReference type="Proteomes" id="UP001278500">
    <property type="component" value="Unassembled WGS sequence"/>
</dbReference>
<feature type="signal peptide" evidence="1">
    <location>
        <begin position="1"/>
        <end position="19"/>
    </location>
</feature>
<dbReference type="RefSeq" id="XP_062676460.1">
    <property type="nucleotide sequence ID" value="XM_062831419.1"/>
</dbReference>
<evidence type="ECO:0000256" key="1">
    <source>
        <dbReference type="SAM" id="SignalP"/>
    </source>
</evidence>
<feature type="chain" id="PRO_5041994313" description="Secreted protein" evidence="1">
    <location>
        <begin position="20"/>
        <end position="220"/>
    </location>
</feature>
<reference evidence="2" key="2">
    <citation type="submission" date="2023-06" db="EMBL/GenBank/DDBJ databases">
        <authorList>
            <consortium name="Lawrence Berkeley National Laboratory"/>
            <person name="Haridas S."/>
            <person name="Hensen N."/>
            <person name="Bonometti L."/>
            <person name="Westerberg I."/>
            <person name="Brannstrom I.O."/>
            <person name="Guillou S."/>
            <person name="Cros-Aarteil S."/>
            <person name="Calhoun S."/>
            <person name="Kuo A."/>
            <person name="Mondo S."/>
            <person name="Pangilinan J."/>
            <person name="Riley R."/>
            <person name="Labutti K."/>
            <person name="Andreopoulos B."/>
            <person name="Lipzen A."/>
            <person name="Chen C."/>
            <person name="Yanf M."/>
            <person name="Daum C."/>
            <person name="Ng V."/>
            <person name="Clum A."/>
            <person name="Steindorff A."/>
            <person name="Ohm R."/>
            <person name="Martin F."/>
            <person name="Silar P."/>
            <person name="Natvig D."/>
            <person name="Lalanne C."/>
            <person name="Gautier V."/>
            <person name="Ament-Velasquez S.L."/>
            <person name="Kruys A."/>
            <person name="Hutchinson M.I."/>
            <person name="Powell A.J."/>
            <person name="Barry K."/>
            <person name="Miller A.N."/>
            <person name="Grigoriev I.V."/>
            <person name="Debuchy R."/>
            <person name="Gladieux P."/>
            <person name="Thoren M.H."/>
            <person name="Johannesson H."/>
        </authorList>
    </citation>
    <scope>NUCLEOTIDE SEQUENCE</scope>
    <source>
        <strain evidence="2">CBS 560.94</strain>
    </source>
</reference>
<accession>A0AAE0MKC8</accession>
<name>A0AAE0MKC8_9PEZI</name>
<keyword evidence="3" id="KW-1185">Reference proteome</keyword>
<dbReference type="GeneID" id="87868573"/>
<dbReference type="AlphaFoldDB" id="A0AAE0MKC8"/>
<keyword evidence="1" id="KW-0732">Signal</keyword>
<dbReference type="EMBL" id="JAUEPP010000011">
    <property type="protein sequence ID" value="KAK3334294.1"/>
    <property type="molecule type" value="Genomic_DNA"/>
</dbReference>
<protein>
    <recommendedName>
        <fullName evidence="4">Secreted protein</fullName>
    </recommendedName>
</protein>
<gene>
    <name evidence="2" type="ORF">B0H65DRAFT_78964</name>
</gene>
<sequence>MLPSLFLCRGLFLPSSAWCFNLSEWGRFCNSKLDWRRSRTGSVLVTGFLCRSFQYRIRIDSCRQSKAGAKGHAASRGTTQRQLPKCSSRNSLKLNRIEGTSYLIQVPGQVMCRSFDRSPLWRTPPFATGQARIKMGAMGAMKLCLRRTLFAGMTPWIGKEQDVTWREEEGGEDSSRWCPGPGPCRVVSCRSRDRGNVGVVVAVDVRCCSCFLFILHTLPP</sequence>
<evidence type="ECO:0000313" key="2">
    <source>
        <dbReference type="EMBL" id="KAK3334294.1"/>
    </source>
</evidence>
<organism evidence="2 3">
    <name type="scientific">Neurospora tetraspora</name>
    <dbReference type="NCBI Taxonomy" id="94610"/>
    <lineage>
        <taxon>Eukaryota</taxon>
        <taxon>Fungi</taxon>
        <taxon>Dikarya</taxon>
        <taxon>Ascomycota</taxon>
        <taxon>Pezizomycotina</taxon>
        <taxon>Sordariomycetes</taxon>
        <taxon>Sordariomycetidae</taxon>
        <taxon>Sordariales</taxon>
        <taxon>Sordariaceae</taxon>
        <taxon>Neurospora</taxon>
    </lineage>
</organism>
<evidence type="ECO:0008006" key="4">
    <source>
        <dbReference type="Google" id="ProtNLM"/>
    </source>
</evidence>
<proteinExistence type="predicted"/>
<comment type="caution">
    <text evidence="2">The sequence shown here is derived from an EMBL/GenBank/DDBJ whole genome shotgun (WGS) entry which is preliminary data.</text>
</comment>